<feature type="compositionally biased region" description="Basic and acidic residues" evidence="1">
    <location>
        <begin position="24"/>
        <end position="51"/>
    </location>
</feature>
<feature type="compositionally biased region" description="Basic and acidic residues" evidence="1">
    <location>
        <begin position="116"/>
        <end position="130"/>
    </location>
</feature>
<organism evidence="2">
    <name type="scientific">uncultured Gemmatimonadota bacterium</name>
    <dbReference type="NCBI Taxonomy" id="203437"/>
    <lineage>
        <taxon>Bacteria</taxon>
        <taxon>Pseudomonadati</taxon>
        <taxon>Gemmatimonadota</taxon>
        <taxon>environmental samples</taxon>
    </lineage>
</organism>
<feature type="compositionally biased region" description="Basic residues" evidence="1">
    <location>
        <begin position="239"/>
        <end position="260"/>
    </location>
</feature>
<dbReference type="EC" id="3.6.1.27" evidence="2"/>
<protein>
    <submittedName>
        <fullName evidence="2">Undecaprenyl-diphosphatase</fullName>
        <ecNumber evidence="2">3.6.1.27</ecNumber>
    </submittedName>
</protein>
<feature type="compositionally biased region" description="Basic residues" evidence="1">
    <location>
        <begin position="210"/>
        <end position="226"/>
    </location>
</feature>
<feature type="region of interest" description="Disordered" evidence="1">
    <location>
        <begin position="1"/>
        <end position="267"/>
    </location>
</feature>
<dbReference type="EMBL" id="CADCTW010000032">
    <property type="protein sequence ID" value="CAA9302631.1"/>
    <property type="molecule type" value="Genomic_DNA"/>
</dbReference>
<sequence length="267" mass="28239">AGLGVRRRSGDRGGADGVHPGVVHGDDAPHQEGDGAGRSLLEHLRGDDPARGHPGRRRPLLPQAVGPGGGAAPGSRRAPLRAERAAGLPAVGGAGPVPDRLHQGRAVRQPHGAVHLADRGRRRAPGDRPRGARAGGPRPHGHPAAQVAGDRLLPGAGDDARRVPFRRHHRGLHADARGQARGGRVLVLPGDSHHGGRLRAGRLREPGPAPRRRAHGADRHRLRRRLPGGAGGHPDDARHRHPPRLRPVRLAPHRHRRRGAHPAAPRV</sequence>
<dbReference type="GO" id="GO:0050380">
    <property type="term" value="F:undecaprenyl-diphosphatase activity"/>
    <property type="evidence" value="ECO:0007669"/>
    <property type="project" value="UniProtKB-EC"/>
</dbReference>
<accession>A0A6J4KEI5</accession>
<dbReference type="AlphaFoldDB" id="A0A6J4KEI5"/>
<proteinExistence type="predicted"/>
<reference evidence="2" key="1">
    <citation type="submission" date="2020-02" db="EMBL/GenBank/DDBJ databases">
        <authorList>
            <person name="Meier V. D."/>
        </authorList>
    </citation>
    <scope>NUCLEOTIDE SEQUENCE</scope>
    <source>
        <strain evidence="2">AVDCRST_MAG68</strain>
    </source>
</reference>
<keyword evidence="2" id="KW-0378">Hydrolase</keyword>
<name>A0A6J4KEI5_9BACT</name>
<gene>
    <name evidence="2" type="ORF">AVDCRST_MAG68-589</name>
</gene>
<feature type="non-terminal residue" evidence="2">
    <location>
        <position position="267"/>
    </location>
</feature>
<evidence type="ECO:0000313" key="2">
    <source>
        <dbReference type="EMBL" id="CAA9302631.1"/>
    </source>
</evidence>
<evidence type="ECO:0000256" key="1">
    <source>
        <dbReference type="SAM" id="MobiDB-lite"/>
    </source>
</evidence>
<feature type="non-terminal residue" evidence="2">
    <location>
        <position position="1"/>
    </location>
</feature>